<proteinExistence type="inferred from homology"/>
<evidence type="ECO:0000256" key="2">
    <source>
        <dbReference type="ARBA" id="ARBA00008358"/>
    </source>
</evidence>
<name>A0A3M6QP72_9BURK</name>
<evidence type="ECO:0000259" key="10">
    <source>
        <dbReference type="Pfam" id="PF02501"/>
    </source>
</evidence>
<comment type="similarity">
    <text evidence="2 9">Belongs to the GSP I family.</text>
</comment>
<dbReference type="InterPro" id="IPR012902">
    <property type="entry name" value="N_methyl_site"/>
</dbReference>
<keyword evidence="4 9" id="KW-0488">Methylation</keyword>
<feature type="domain" description="Type II secretion system protein GspI C-terminal" evidence="10">
    <location>
        <begin position="50"/>
        <end position="123"/>
    </location>
</feature>
<comment type="caution">
    <text evidence="11">The sequence shown here is derived from an EMBL/GenBank/DDBJ whole genome shotgun (WGS) entry which is preliminary data.</text>
</comment>
<dbReference type="InterPro" id="IPR010052">
    <property type="entry name" value="T2SS_protein-GspI"/>
</dbReference>
<dbReference type="PROSITE" id="PS00409">
    <property type="entry name" value="PROKAR_NTER_METHYL"/>
    <property type="match status" value="1"/>
</dbReference>
<dbReference type="AlphaFoldDB" id="A0A3M6QP72"/>
<dbReference type="InterPro" id="IPR003413">
    <property type="entry name" value="T2SS_GspI_C"/>
</dbReference>
<dbReference type="Pfam" id="PF07963">
    <property type="entry name" value="N_methyl"/>
    <property type="match status" value="1"/>
</dbReference>
<keyword evidence="7 9" id="KW-1133">Transmembrane helix</keyword>
<dbReference type="InterPro" id="IPR045584">
    <property type="entry name" value="Pilin-like"/>
</dbReference>
<keyword evidence="12" id="KW-1185">Reference proteome</keyword>
<dbReference type="GO" id="GO:0015628">
    <property type="term" value="P:protein secretion by the type II secretion system"/>
    <property type="evidence" value="ECO:0007669"/>
    <property type="project" value="UniProtKB-UniRule"/>
</dbReference>
<dbReference type="EMBL" id="RDQO01000004">
    <property type="protein sequence ID" value="RMX04848.1"/>
    <property type="molecule type" value="Genomic_DNA"/>
</dbReference>
<evidence type="ECO:0000256" key="7">
    <source>
        <dbReference type="ARBA" id="ARBA00022989"/>
    </source>
</evidence>
<dbReference type="SUPFAM" id="SSF54523">
    <property type="entry name" value="Pili subunits"/>
    <property type="match status" value="1"/>
</dbReference>
<keyword evidence="8 9" id="KW-0472">Membrane</keyword>
<evidence type="ECO:0000256" key="5">
    <source>
        <dbReference type="ARBA" id="ARBA00022519"/>
    </source>
</evidence>
<dbReference type="Proteomes" id="UP000278006">
    <property type="component" value="Unassembled WGS sequence"/>
</dbReference>
<dbReference type="RefSeq" id="WP_122230154.1">
    <property type="nucleotide sequence ID" value="NZ_RDQO01000004.1"/>
</dbReference>
<keyword evidence="3" id="KW-1003">Cell membrane</keyword>
<comment type="subunit">
    <text evidence="9">Type II secretion is composed of four main components: the outer membrane complex, the inner membrane complex, the cytoplasmic secretion ATPase and the periplasm-spanning pseudopilus.</text>
</comment>
<accession>A0A3M6QP72</accession>
<evidence type="ECO:0000256" key="8">
    <source>
        <dbReference type="ARBA" id="ARBA00023136"/>
    </source>
</evidence>
<keyword evidence="6 9" id="KW-0812">Transmembrane</keyword>
<evidence type="ECO:0000256" key="4">
    <source>
        <dbReference type="ARBA" id="ARBA00022481"/>
    </source>
</evidence>
<comment type="function">
    <text evidence="9">Component of the type II secretion system required for the energy-dependent secretion of extracellular factors such as proteases and toxins from the periplasm.</text>
</comment>
<dbReference type="PANTHER" id="PTHR38779:SF2">
    <property type="entry name" value="TYPE II SECRETION SYSTEM PROTEIN I-RELATED"/>
    <property type="match status" value="1"/>
</dbReference>
<feature type="transmembrane region" description="Helical" evidence="9">
    <location>
        <begin position="20"/>
        <end position="42"/>
    </location>
</feature>
<evidence type="ECO:0000256" key="6">
    <source>
        <dbReference type="ARBA" id="ARBA00022692"/>
    </source>
</evidence>
<dbReference type="NCBIfam" id="TIGR02532">
    <property type="entry name" value="IV_pilin_GFxxxE"/>
    <property type="match status" value="1"/>
</dbReference>
<evidence type="ECO:0000313" key="11">
    <source>
        <dbReference type="EMBL" id="RMX04848.1"/>
    </source>
</evidence>
<dbReference type="PANTHER" id="PTHR38779">
    <property type="entry name" value="TYPE II SECRETION SYSTEM PROTEIN I-RELATED"/>
    <property type="match status" value="1"/>
</dbReference>
<dbReference type="GO" id="GO:0005886">
    <property type="term" value="C:plasma membrane"/>
    <property type="evidence" value="ECO:0007669"/>
    <property type="project" value="UniProtKB-SubCell"/>
</dbReference>
<dbReference type="Pfam" id="PF02501">
    <property type="entry name" value="T2SSI"/>
    <property type="match status" value="1"/>
</dbReference>
<keyword evidence="5 9" id="KW-0997">Cell inner membrane</keyword>
<dbReference type="Gene3D" id="3.30.1300.30">
    <property type="entry name" value="GSPII I/J protein-like"/>
    <property type="match status" value="1"/>
</dbReference>
<evidence type="ECO:0000256" key="9">
    <source>
        <dbReference type="RuleBase" id="RU368030"/>
    </source>
</evidence>
<evidence type="ECO:0000256" key="3">
    <source>
        <dbReference type="ARBA" id="ARBA00022475"/>
    </source>
</evidence>
<gene>
    <name evidence="11" type="primary">gspI</name>
    <name evidence="11" type="ORF">D8I35_13375</name>
</gene>
<evidence type="ECO:0000313" key="12">
    <source>
        <dbReference type="Proteomes" id="UP000278006"/>
    </source>
</evidence>
<dbReference type="NCBIfam" id="TIGR01707">
    <property type="entry name" value="gspI"/>
    <property type="match status" value="1"/>
</dbReference>
<dbReference type="GO" id="GO:0015627">
    <property type="term" value="C:type II protein secretion system complex"/>
    <property type="evidence" value="ECO:0007669"/>
    <property type="project" value="UniProtKB-UniRule"/>
</dbReference>
<comment type="PTM">
    <text evidence="9">Cleaved by prepilin peptidase.</text>
</comment>
<evidence type="ECO:0000256" key="1">
    <source>
        <dbReference type="ARBA" id="ARBA00004377"/>
    </source>
</evidence>
<dbReference type="OrthoDB" id="5296572at2"/>
<protein>
    <recommendedName>
        <fullName evidence="9">Type II secretion system protein I</fullName>
        <shortName evidence="9">T2SS minor pseudopilin I</shortName>
    </recommendedName>
</protein>
<comment type="subcellular location">
    <subcellularLocation>
        <location evidence="1 9">Cell inner membrane</location>
        <topology evidence="1 9">Single-pass membrane protein</topology>
    </subcellularLocation>
</comment>
<organism evidence="11 12">
    <name type="scientific">Corticibacter populi</name>
    <dbReference type="NCBI Taxonomy" id="1550736"/>
    <lineage>
        <taxon>Bacteria</taxon>
        <taxon>Pseudomonadati</taxon>
        <taxon>Pseudomonadota</taxon>
        <taxon>Betaproteobacteria</taxon>
        <taxon>Burkholderiales</taxon>
        <taxon>Comamonadaceae</taxon>
        <taxon>Corticibacter</taxon>
    </lineage>
</organism>
<sequence length="126" mass="13571">MRPCPAVPAGRSAGFTLIEVLVALAIVAIALAAGTRAAGALVHNAERRHDIMLAQWCAENALVEMRLRLQLPPIGATDSNCQQAGRNYQVRLVSSATVNPALRRVDAQVRTEAYFVLSLSTMVGRY</sequence>
<reference evidence="11 12" key="1">
    <citation type="submission" date="2018-10" db="EMBL/GenBank/DDBJ databases">
        <title>Draft genome of Cortibacter populi DSM10536.</title>
        <authorList>
            <person name="Bernier A.-M."/>
            <person name="Bernard K."/>
        </authorList>
    </citation>
    <scope>NUCLEOTIDE SEQUENCE [LARGE SCALE GENOMIC DNA]</scope>
    <source>
        <strain evidence="11 12">DSM 105136</strain>
    </source>
</reference>